<organism evidence="2 3">
    <name type="scientific">Durusdinium trenchii</name>
    <dbReference type="NCBI Taxonomy" id="1381693"/>
    <lineage>
        <taxon>Eukaryota</taxon>
        <taxon>Sar</taxon>
        <taxon>Alveolata</taxon>
        <taxon>Dinophyceae</taxon>
        <taxon>Suessiales</taxon>
        <taxon>Symbiodiniaceae</taxon>
        <taxon>Durusdinium</taxon>
    </lineage>
</organism>
<sequence length="548" mass="62043">MVNQVVELFKSGQLDAMTAMQMLGGLPGQGSGPTQPASSPAPPSDGDEAQHMAKLKARLRRLCEEKDMFIRTVEKTHGIKDSKKCKIDEGWYSRDEMLKDTNTAEINPDRRHITEFDNRLNASGNRGRETFKKFNDSVLQKTAKIRQLVSDLKRNYDDPLAVKSIATLEKDLETLDGVYAKCSQMWAEGEQSEWTRECTQVAQNEAKVLVPLPKPLRPMSEKEPTAQNGEASCRSQIRTARAVAEELGPANSVSGGVDAWAKICLNNSERDCSKVVLKQQGRLNVPISYLQIHGRELPWICPKDWVQYIIDRGLWHHLAGLDDAHRHQAGEVWRSFWDKIEAMHPELEVFNEEFNLDRENTAAIYVHGDEGRSLKKSAVMVTSVQSCLGIGFSDKLRGCKRTVDGTLKHEINYRGHTYTTRFVSSIIPKRIYESDPEFYHKVMESTVGSLMETLTRSYRAYCRSAHLQPIVTKLTTTLLSFTDPKGPVGAWHKGALTSNLLKWLGNWLADLRPAHGDLLYHALQGTNQLNKMFSYLYRSPFFFEQGRL</sequence>
<reference evidence="2 3" key="1">
    <citation type="submission" date="2024-02" db="EMBL/GenBank/DDBJ databases">
        <authorList>
            <person name="Chen Y."/>
            <person name="Shah S."/>
            <person name="Dougan E. K."/>
            <person name="Thang M."/>
            <person name="Chan C."/>
        </authorList>
    </citation>
    <scope>NUCLEOTIDE SEQUENCE [LARGE SCALE GENOMIC DNA]</scope>
</reference>
<gene>
    <name evidence="2" type="ORF">CCMP2556_LOCUS25059</name>
</gene>
<evidence type="ECO:0000313" key="3">
    <source>
        <dbReference type="Proteomes" id="UP001642484"/>
    </source>
</evidence>
<evidence type="ECO:0000256" key="1">
    <source>
        <dbReference type="SAM" id="MobiDB-lite"/>
    </source>
</evidence>
<dbReference type="EMBL" id="CAXAMN010016668">
    <property type="protein sequence ID" value="CAK9048732.1"/>
    <property type="molecule type" value="Genomic_DNA"/>
</dbReference>
<dbReference type="Proteomes" id="UP001642484">
    <property type="component" value="Unassembled WGS sequence"/>
</dbReference>
<feature type="region of interest" description="Disordered" evidence="1">
    <location>
        <begin position="215"/>
        <end position="234"/>
    </location>
</feature>
<protein>
    <submittedName>
        <fullName evidence="2">Uncharacterized protein</fullName>
    </submittedName>
</protein>
<comment type="caution">
    <text evidence="2">The sequence shown here is derived from an EMBL/GenBank/DDBJ whole genome shotgun (WGS) entry which is preliminary data.</text>
</comment>
<evidence type="ECO:0000313" key="2">
    <source>
        <dbReference type="EMBL" id="CAK9048732.1"/>
    </source>
</evidence>
<name>A0ABP0MB62_9DINO</name>
<feature type="compositionally biased region" description="Polar residues" evidence="1">
    <location>
        <begin position="225"/>
        <end position="234"/>
    </location>
</feature>
<keyword evidence="3" id="KW-1185">Reference proteome</keyword>
<feature type="region of interest" description="Disordered" evidence="1">
    <location>
        <begin position="23"/>
        <end position="50"/>
    </location>
</feature>
<accession>A0ABP0MB62</accession>
<proteinExistence type="predicted"/>